<feature type="compositionally biased region" description="Basic and acidic residues" evidence="1">
    <location>
        <begin position="59"/>
        <end position="72"/>
    </location>
</feature>
<evidence type="ECO:0000313" key="4">
    <source>
        <dbReference type="EMBL" id="KAG5638163.1"/>
    </source>
</evidence>
<dbReference type="InterPro" id="IPR033699">
    <property type="entry name" value="POLO_box_Plk4_1"/>
</dbReference>
<dbReference type="OrthoDB" id="408964at2759"/>
<keyword evidence="5" id="KW-1185">Reference proteome</keyword>
<name>A0A9P7FXH9_9AGAR</name>
<reference evidence="4" key="1">
    <citation type="submission" date="2021-02" db="EMBL/GenBank/DDBJ databases">
        <authorList>
            <person name="Nieuwenhuis M."/>
            <person name="Van De Peppel L.J.J."/>
        </authorList>
    </citation>
    <scope>NUCLEOTIDE SEQUENCE</scope>
    <source>
        <strain evidence="4">D49</strain>
    </source>
</reference>
<dbReference type="Proteomes" id="UP000717328">
    <property type="component" value="Unassembled WGS sequence"/>
</dbReference>
<evidence type="ECO:0000256" key="1">
    <source>
        <dbReference type="SAM" id="MobiDB-lite"/>
    </source>
</evidence>
<organism evidence="4 5">
    <name type="scientific">Sphagnurus paluster</name>
    <dbReference type="NCBI Taxonomy" id="117069"/>
    <lineage>
        <taxon>Eukaryota</taxon>
        <taxon>Fungi</taxon>
        <taxon>Dikarya</taxon>
        <taxon>Basidiomycota</taxon>
        <taxon>Agaricomycotina</taxon>
        <taxon>Agaricomycetes</taxon>
        <taxon>Agaricomycetidae</taxon>
        <taxon>Agaricales</taxon>
        <taxon>Tricholomatineae</taxon>
        <taxon>Lyophyllaceae</taxon>
        <taxon>Sphagnurus</taxon>
    </lineage>
</organism>
<dbReference type="InterPro" id="IPR033698">
    <property type="entry name" value="POLO_box_Plk4_2"/>
</dbReference>
<feature type="compositionally biased region" description="Polar residues" evidence="1">
    <location>
        <begin position="73"/>
        <end position="88"/>
    </location>
</feature>
<dbReference type="InterPro" id="IPR046437">
    <property type="entry name" value="Ser_Thr-PK_POLO_box_1_sf"/>
</dbReference>
<dbReference type="InterPro" id="IPR047108">
    <property type="entry name" value="Plk4-like_POLO_box_2_sf"/>
</dbReference>
<dbReference type="Gene3D" id="3.30.1120.130">
    <property type="match status" value="1"/>
</dbReference>
<feature type="domain" description="Cryptic POLO box 2 (CPB2)" evidence="3">
    <location>
        <begin position="248"/>
        <end position="392"/>
    </location>
</feature>
<proteinExistence type="predicted"/>
<dbReference type="EMBL" id="JABCKI010005777">
    <property type="protein sequence ID" value="KAG5638163.1"/>
    <property type="molecule type" value="Genomic_DNA"/>
</dbReference>
<gene>
    <name evidence="4" type="ORF">H0H81_001459</name>
</gene>
<dbReference type="AlphaFoldDB" id="A0A9P7FXH9"/>
<feature type="domain" description="Cryptic POLO box 1 (CPB1)" evidence="2">
    <location>
        <begin position="139"/>
        <end position="247"/>
    </location>
</feature>
<dbReference type="PROSITE" id="PS51985">
    <property type="entry name" value="CPB2"/>
    <property type="match status" value="1"/>
</dbReference>
<protein>
    <recommendedName>
        <fullName evidence="6">Cryptic POLO box 1 (CPB1) domain-containing protein</fullName>
    </recommendedName>
</protein>
<accession>A0A9P7FXH9</accession>
<comment type="caution">
    <text evidence="4">The sequence shown here is derived from an EMBL/GenBank/DDBJ whole genome shotgun (WGS) entry which is preliminary data.</text>
</comment>
<dbReference type="Gene3D" id="3.30.1120.120">
    <property type="match status" value="1"/>
</dbReference>
<dbReference type="Pfam" id="PF18409">
    <property type="entry name" value="Plk4_PB2"/>
    <property type="match status" value="1"/>
</dbReference>
<feature type="region of interest" description="Disordered" evidence="1">
    <location>
        <begin position="46"/>
        <end position="132"/>
    </location>
</feature>
<evidence type="ECO:0000259" key="2">
    <source>
        <dbReference type="PROSITE" id="PS51984"/>
    </source>
</evidence>
<evidence type="ECO:0000313" key="5">
    <source>
        <dbReference type="Proteomes" id="UP000717328"/>
    </source>
</evidence>
<dbReference type="PROSITE" id="PS51984">
    <property type="entry name" value="CPB1"/>
    <property type="match status" value="1"/>
</dbReference>
<sequence>MSTFQSNRQTRRRVSDRPHITNKPQFVLGEIGNLDLRSILRDEISTSKTPNSVGPIRRVVSDPVRRSDHDARTQSSEKPLWRINQTAPSHRIRNTLDSSVKPHSETSELDDESNTSDVTQVPDKDAICGDQNLPPFKKDKNLIENMFRSPLSQLPVGTTTYGQVTILPSHSLLVDFRESQRRKGLKGDQVFVVDPDGAKISVYSAPHLSSPCCLIEPLQQFSLQDLPQAYWKQYNDAARLVDQIKQRTPRIVLYSPSAKCTLMTNAPHAEIELLFSISTSFSSKVQTASETLLRLRFSRKNKSLEIARHVLSCARGEEWTKKVLVPIEKPPYVSTQDWKALDQPEKDATNQLTCFVRICDLVEELVDDLAYSSPAQVENLSLTEDKVKATTIHAELKKPSDVCLRKGPRPTLTLTGSFTSFNLAPRPLKLAATVPGATPELTNTTSTDAFREEPIFETTGDIMFSKLDSAWHSDELDETVRDLGDIQTRFLPSVGWMMFLDGASLNIDVDEDWVEFKSKPGETATMKIGDRLKAFQEFVSMFDDSRVEKSSV</sequence>
<reference evidence="4" key="2">
    <citation type="submission" date="2021-10" db="EMBL/GenBank/DDBJ databases">
        <title>Phylogenomics reveals ancestral predisposition of the termite-cultivated fungus Termitomyces towards a domesticated lifestyle.</title>
        <authorList>
            <person name="Auxier B."/>
            <person name="Grum-Grzhimaylo A."/>
            <person name="Cardenas M.E."/>
            <person name="Lodge J.D."/>
            <person name="Laessoe T."/>
            <person name="Pedersen O."/>
            <person name="Smith M.E."/>
            <person name="Kuyper T.W."/>
            <person name="Franco-Molano E.A."/>
            <person name="Baroni T.J."/>
            <person name="Aanen D.K."/>
        </authorList>
    </citation>
    <scope>NUCLEOTIDE SEQUENCE</scope>
    <source>
        <strain evidence="4">D49</strain>
    </source>
</reference>
<evidence type="ECO:0008006" key="6">
    <source>
        <dbReference type="Google" id="ProtNLM"/>
    </source>
</evidence>
<evidence type="ECO:0000259" key="3">
    <source>
        <dbReference type="PROSITE" id="PS51985"/>
    </source>
</evidence>
<feature type="region of interest" description="Disordered" evidence="1">
    <location>
        <begin position="1"/>
        <end position="21"/>
    </location>
</feature>